<keyword evidence="1" id="KW-0472">Membrane</keyword>
<dbReference type="OrthoDB" id="816862at2"/>
<feature type="transmembrane region" description="Helical" evidence="1">
    <location>
        <begin position="174"/>
        <end position="194"/>
    </location>
</feature>
<evidence type="ECO:0000313" key="2">
    <source>
        <dbReference type="EMBL" id="GEK90706.1"/>
    </source>
</evidence>
<keyword evidence="1" id="KW-0812">Transmembrane</keyword>
<proteinExistence type="predicted"/>
<dbReference type="Proteomes" id="UP000321662">
    <property type="component" value="Unassembled WGS sequence"/>
</dbReference>
<feature type="transmembrane region" description="Helical" evidence="1">
    <location>
        <begin position="417"/>
        <end position="437"/>
    </location>
</feature>
<sequence>MNNSLVFLAKKSFVNFFKKSLKKPLKAIGMLLVAVYYIFLPFIMKGFLSDIGLNTTSGFVLLASLGTLYLTMPVTLSYFKRKGVNFKKQDVNFILASPTSPKSALIYALSKEVYINLGMQVMFFIAAVFVFEIPLITSLLYILVNLVFSNLLSYSLAIIMYASEDITLKQKQGIKRTVYVILAGFTVFLLTTVISQTVESGFDLSYATSVVTSPIVLLIPIFGWQLGWLNLIMLGLTPVRLIATVLFFAAAIGLTYYAYKMKVSGEYYEDALSFSENVALLESKKGDISLSEAFGKKKKSYEYKGKLKGFKSHVIFHKQLIERRRSKKYFLAFGDLFYLVAGIGLGLASIFINDFIDPNYYFEIMIGISIYLSIFFKPGSDWKSEFKNHYLFLMPDSPLNKLFNASLLEHVMSAIRAVFLAIPAGLLMGASFLEIFYAVSLQILLKVMMTYVSILIEAIIGARIGKTLAGFINILVSIIIMIVPFFALIFIGSISLFYSFLAVSLYAVIVTLLFLYLSSINLKNIESLDE</sequence>
<reference evidence="2 3" key="1">
    <citation type="submission" date="2019-07" db="EMBL/GenBank/DDBJ databases">
        <title>Whole genome shotgun sequence of Alkalibacterium kapii NBRC 103247.</title>
        <authorList>
            <person name="Hosoyama A."/>
            <person name="Uohara A."/>
            <person name="Ohji S."/>
            <person name="Ichikawa N."/>
        </authorList>
    </citation>
    <scope>NUCLEOTIDE SEQUENCE [LARGE SCALE GENOMIC DNA]</scope>
    <source>
        <strain evidence="2 3">NBRC 103247</strain>
    </source>
</reference>
<keyword evidence="3" id="KW-1185">Reference proteome</keyword>
<dbReference type="InterPro" id="IPR031584">
    <property type="entry name" value="Put_ABC_export"/>
</dbReference>
<feature type="transmembrane region" description="Helical" evidence="1">
    <location>
        <begin position="27"/>
        <end position="47"/>
    </location>
</feature>
<evidence type="ECO:0000313" key="3">
    <source>
        <dbReference type="Proteomes" id="UP000321662"/>
    </source>
</evidence>
<comment type="caution">
    <text evidence="2">The sequence shown here is derived from an EMBL/GenBank/DDBJ whole genome shotgun (WGS) entry which is preliminary data.</text>
</comment>
<feature type="transmembrane region" description="Helical" evidence="1">
    <location>
        <begin position="115"/>
        <end position="133"/>
    </location>
</feature>
<protein>
    <submittedName>
        <fullName evidence="2">ABC transporter permease</fullName>
    </submittedName>
</protein>
<accession>A0A511ARJ1</accession>
<gene>
    <name evidence="2" type="ORF">AKA01nite_03280</name>
</gene>
<dbReference type="Pfam" id="PF16962">
    <property type="entry name" value="ABC_export"/>
    <property type="match status" value="1"/>
</dbReference>
<organism evidence="2 3">
    <name type="scientific">Alkalibacterium kapii</name>
    <dbReference type="NCBI Taxonomy" id="426704"/>
    <lineage>
        <taxon>Bacteria</taxon>
        <taxon>Bacillati</taxon>
        <taxon>Bacillota</taxon>
        <taxon>Bacilli</taxon>
        <taxon>Lactobacillales</taxon>
        <taxon>Carnobacteriaceae</taxon>
        <taxon>Alkalibacterium</taxon>
    </lineage>
</organism>
<feature type="transmembrane region" description="Helical" evidence="1">
    <location>
        <begin position="140"/>
        <end position="162"/>
    </location>
</feature>
<dbReference type="EMBL" id="BJUY01000002">
    <property type="protein sequence ID" value="GEK90706.1"/>
    <property type="molecule type" value="Genomic_DNA"/>
</dbReference>
<name>A0A511ARJ1_9LACT</name>
<feature type="transmembrane region" description="Helical" evidence="1">
    <location>
        <begin position="329"/>
        <end position="352"/>
    </location>
</feature>
<feature type="transmembrane region" description="Helical" evidence="1">
    <location>
        <begin position="239"/>
        <end position="259"/>
    </location>
</feature>
<feature type="transmembrane region" description="Helical" evidence="1">
    <location>
        <begin position="358"/>
        <end position="376"/>
    </location>
</feature>
<feature type="transmembrane region" description="Helical" evidence="1">
    <location>
        <begin position="59"/>
        <end position="79"/>
    </location>
</feature>
<feature type="transmembrane region" description="Helical" evidence="1">
    <location>
        <begin position="468"/>
        <end position="491"/>
    </location>
</feature>
<keyword evidence="1" id="KW-1133">Transmembrane helix</keyword>
<evidence type="ECO:0000256" key="1">
    <source>
        <dbReference type="SAM" id="Phobius"/>
    </source>
</evidence>
<feature type="transmembrane region" description="Helical" evidence="1">
    <location>
        <begin position="497"/>
        <end position="517"/>
    </location>
</feature>
<dbReference type="AlphaFoldDB" id="A0A511ARJ1"/>
<feature type="transmembrane region" description="Helical" evidence="1">
    <location>
        <begin position="443"/>
        <end position="461"/>
    </location>
</feature>
<dbReference type="RefSeq" id="WP_146923133.1">
    <property type="nucleotide sequence ID" value="NZ_BJUY01000002.1"/>
</dbReference>
<feature type="transmembrane region" description="Helical" evidence="1">
    <location>
        <begin position="206"/>
        <end position="227"/>
    </location>
</feature>